<dbReference type="Proteomes" id="UP000027002">
    <property type="component" value="Chromosome 1"/>
</dbReference>
<dbReference type="AlphaFoldDB" id="A0A8E5HJG6"/>
<reference evidence="1" key="1">
    <citation type="submission" date="2020-03" db="EMBL/GenBank/DDBJ databases">
        <title>A mixture of massive structural variations and highly conserved coding sequences in Ustilaginoidea virens genome.</title>
        <authorList>
            <person name="Zhang K."/>
            <person name="Zhao Z."/>
            <person name="Zhang Z."/>
            <person name="Li Y."/>
            <person name="Hsiang T."/>
            <person name="Sun W."/>
        </authorList>
    </citation>
    <scope>NUCLEOTIDE SEQUENCE</scope>
    <source>
        <strain evidence="1">UV-8b</strain>
    </source>
</reference>
<protein>
    <submittedName>
        <fullName evidence="1">Uncharacterized protein</fullName>
    </submittedName>
</protein>
<gene>
    <name evidence="1" type="ORF">UV8b_00806</name>
</gene>
<dbReference type="EMBL" id="CP072753">
    <property type="protein sequence ID" value="QUC16565.1"/>
    <property type="molecule type" value="Genomic_DNA"/>
</dbReference>
<dbReference type="RefSeq" id="XP_042994238.1">
    <property type="nucleotide sequence ID" value="XM_043138304.1"/>
</dbReference>
<dbReference type="KEGG" id="uvi:66061584"/>
<sequence>MAHPQGAAQSSVQAAASESILQAYSRHTPYRVSVSVTRKEGIARVRTQRCLIHTIHNPTASKAQGVKAGRSNPPTEFVGVYMAMSSLAMGPTVPYELLALRRLGPNLTESDTD</sequence>
<evidence type="ECO:0000313" key="2">
    <source>
        <dbReference type="Proteomes" id="UP000027002"/>
    </source>
</evidence>
<proteinExistence type="predicted"/>
<keyword evidence="2" id="KW-1185">Reference proteome</keyword>
<name>A0A8E5HJG6_USTVR</name>
<organism evidence="1 2">
    <name type="scientific">Ustilaginoidea virens</name>
    <name type="common">Rice false smut fungus</name>
    <name type="synonym">Villosiclava virens</name>
    <dbReference type="NCBI Taxonomy" id="1159556"/>
    <lineage>
        <taxon>Eukaryota</taxon>
        <taxon>Fungi</taxon>
        <taxon>Dikarya</taxon>
        <taxon>Ascomycota</taxon>
        <taxon>Pezizomycotina</taxon>
        <taxon>Sordariomycetes</taxon>
        <taxon>Hypocreomycetidae</taxon>
        <taxon>Hypocreales</taxon>
        <taxon>Clavicipitaceae</taxon>
        <taxon>Ustilaginoidea</taxon>
    </lineage>
</organism>
<evidence type="ECO:0000313" key="1">
    <source>
        <dbReference type="EMBL" id="QUC16565.1"/>
    </source>
</evidence>
<accession>A0A8E5HJG6</accession>
<dbReference type="GeneID" id="66061584"/>